<keyword evidence="5 10" id="KW-1133">Transmembrane helix</keyword>
<dbReference type="SUPFAM" id="SSF81321">
    <property type="entry name" value="Family A G protein-coupled receptor-like"/>
    <property type="match status" value="1"/>
</dbReference>
<dbReference type="CDD" id="cd00637">
    <property type="entry name" value="7tm_classA_rhodopsin-like"/>
    <property type="match status" value="1"/>
</dbReference>
<dbReference type="AlphaFoldDB" id="A0A0K2T3B4"/>
<proteinExistence type="inferred from homology"/>
<feature type="transmembrane region" description="Helical" evidence="10">
    <location>
        <begin position="130"/>
        <end position="149"/>
    </location>
</feature>
<dbReference type="GO" id="GO:0035237">
    <property type="term" value="F:corazonin receptor activity"/>
    <property type="evidence" value="ECO:0007669"/>
    <property type="project" value="TreeGrafter"/>
</dbReference>
<keyword evidence="7 10" id="KW-0472">Membrane</keyword>
<name>A0A0K2T3B4_LEPSM</name>
<keyword evidence="6" id="KW-0297">G-protein coupled receptor</keyword>
<dbReference type="PROSITE" id="PS50262">
    <property type="entry name" value="G_PROTEIN_RECEP_F1_2"/>
    <property type="match status" value="1"/>
</dbReference>
<evidence type="ECO:0000256" key="6">
    <source>
        <dbReference type="ARBA" id="ARBA00023040"/>
    </source>
</evidence>
<evidence type="ECO:0000256" key="5">
    <source>
        <dbReference type="ARBA" id="ARBA00022989"/>
    </source>
</evidence>
<reference evidence="12" key="1">
    <citation type="submission" date="2014-05" db="EMBL/GenBank/DDBJ databases">
        <authorList>
            <person name="Chronopoulou M."/>
        </authorList>
    </citation>
    <scope>NUCLEOTIDE SEQUENCE</scope>
    <source>
        <tissue evidence="12">Whole organism</tissue>
    </source>
</reference>
<evidence type="ECO:0000256" key="8">
    <source>
        <dbReference type="ARBA" id="ARBA00023170"/>
    </source>
</evidence>
<keyword evidence="3" id="KW-1003">Cell membrane</keyword>
<keyword evidence="8 12" id="KW-0675">Receptor</keyword>
<sequence length="435" mass="48823">TMHFDSGYMESDGLPPTIPPPKWIHNVSCYNPRLVHDMNAVEDDIVSFGDVIKFFMLLLTTFLTLTFNTGFFIVLNSEYYSPWIKSQPKYLLGFLAINDLANGVLILGFGMYPAMFECWPYGQFFCQIQALIHGALTQQSALIFMILAAERYMVSVYPLIYSSACSSKVCIAAVILSWVFSVSLYSMIILPADGFHFNVNGLMICEPFYLSNNVLIVTSCLFYFPTTMALMYTYGTIFHSTKVRARYKKVVFSTFPRFAAGDAAAKQAEKRFLEEKMICDTMSKSSAAISLTFIIVVTPWSIQQVITSCTKTTPPSVVDFVVSWIAASHSFWSPFIYWLLNEKFRRATLHYYITKIRCLPLPLTWSSEAGMDTIGDVVSAGVNGGITDTNGIHEKFWGEILDRAVSNHSLQVLNERSQTSPSGINGCLTTTFDSE</sequence>
<feature type="transmembrane region" description="Helical" evidence="10">
    <location>
        <begin position="169"/>
        <end position="190"/>
    </location>
</feature>
<dbReference type="Gene3D" id="1.20.1070.10">
    <property type="entry name" value="Rhodopsin 7-helix transmembrane proteins"/>
    <property type="match status" value="1"/>
</dbReference>
<dbReference type="PANTHER" id="PTHR24230">
    <property type="entry name" value="G-PROTEIN COUPLED RECEPTOR"/>
    <property type="match status" value="1"/>
</dbReference>
<evidence type="ECO:0000256" key="2">
    <source>
        <dbReference type="ARBA" id="ARBA00010663"/>
    </source>
</evidence>
<dbReference type="InterPro" id="IPR000276">
    <property type="entry name" value="GPCR_Rhodpsn"/>
</dbReference>
<dbReference type="Pfam" id="PF00001">
    <property type="entry name" value="7tm_1"/>
    <property type="match status" value="1"/>
</dbReference>
<dbReference type="OrthoDB" id="9615015at2759"/>
<feature type="transmembrane region" description="Helical" evidence="10">
    <location>
        <begin position="285"/>
        <end position="302"/>
    </location>
</feature>
<feature type="transmembrane region" description="Helical" evidence="10">
    <location>
        <begin position="90"/>
        <end position="110"/>
    </location>
</feature>
<dbReference type="PRINTS" id="PR00237">
    <property type="entry name" value="GPCRRHODOPSN"/>
</dbReference>
<evidence type="ECO:0000256" key="7">
    <source>
        <dbReference type="ARBA" id="ARBA00023136"/>
    </source>
</evidence>
<protein>
    <submittedName>
        <fullName evidence="12">CG13597like amine receptor [Tribolium castaneum]</fullName>
    </submittedName>
</protein>
<evidence type="ECO:0000256" key="10">
    <source>
        <dbReference type="SAM" id="Phobius"/>
    </source>
</evidence>
<organism evidence="12">
    <name type="scientific">Lepeophtheirus salmonis</name>
    <name type="common">Salmon louse</name>
    <name type="synonym">Caligus salmonis</name>
    <dbReference type="NCBI Taxonomy" id="72036"/>
    <lineage>
        <taxon>Eukaryota</taxon>
        <taxon>Metazoa</taxon>
        <taxon>Ecdysozoa</taxon>
        <taxon>Arthropoda</taxon>
        <taxon>Crustacea</taxon>
        <taxon>Multicrustacea</taxon>
        <taxon>Hexanauplia</taxon>
        <taxon>Copepoda</taxon>
        <taxon>Siphonostomatoida</taxon>
        <taxon>Caligidae</taxon>
        <taxon>Lepeophtheirus</taxon>
    </lineage>
</organism>
<evidence type="ECO:0000256" key="4">
    <source>
        <dbReference type="ARBA" id="ARBA00022692"/>
    </source>
</evidence>
<dbReference type="EMBL" id="HACA01002726">
    <property type="protein sequence ID" value="CDW20087.1"/>
    <property type="molecule type" value="Transcribed_RNA"/>
</dbReference>
<feature type="domain" description="G-protein coupled receptors family 1 profile" evidence="11">
    <location>
        <begin position="67"/>
        <end position="337"/>
    </location>
</feature>
<evidence type="ECO:0000256" key="3">
    <source>
        <dbReference type="ARBA" id="ARBA00022475"/>
    </source>
</evidence>
<evidence type="ECO:0000256" key="9">
    <source>
        <dbReference type="ARBA" id="ARBA00023224"/>
    </source>
</evidence>
<feature type="non-terminal residue" evidence="12">
    <location>
        <position position="1"/>
    </location>
</feature>
<keyword evidence="4 10" id="KW-0812">Transmembrane</keyword>
<comment type="subcellular location">
    <subcellularLocation>
        <location evidence="1">Cell membrane</location>
        <topology evidence="1">Multi-pass membrane protein</topology>
    </subcellularLocation>
</comment>
<accession>A0A0K2T3B4</accession>
<feature type="transmembrane region" description="Helical" evidence="10">
    <location>
        <begin position="54"/>
        <end position="78"/>
    </location>
</feature>
<keyword evidence="9" id="KW-0807">Transducer</keyword>
<feature type="transmembrane region" description="Helical" evidence="10">
    <location>
        <begin position="210"/>
        <end position="234"/>
    </location>
</feature>
<dbReference type="GO" id="GO:0005886">
    <property type="term" value="C:plasma membrane"/>
    <property type="evidence" value="ECO:0007669"/>
    <property type="project" value="UniProtKB-SubCell"/>
</dbReference>
<dbReference type="InterPro" id="IPR017452">
    <property type="entry name" value="GPCR_Rhodpsn_7TM"/>
</dbReference>
<comment type="similarity">
    <text evidence="2">Belongs to the G-protein coupled receptor 1 family.</text>
</comment>
<feature type="transmembrane region" description="Helical" evidence="10">
    <location>
        <begin position="322"/>
        <end position="340"/>
    </location>
</feature>
<dbReference type="PANTHER" id="PTHR24230:SF141">
    <property type="entry name" value="G-PROTEIN COUPLED RECEPTORS FAMILY 1 PROFILE DOMAIN-CONTAINING PROTEIN"/>
    <property type="match status" value="1"/>
</dbReference>
<evidence type="ECO:0000256" key="1">
    <source>
        <dbReference type="ARBA" id="ARBA00004651"/>
    </source>
</evidence>
<evidence type="ECO:0000259" key="11">
    <source>
        <dbReference type="PROSITE" id="PS50262"/>
    </source>
</evidence>
<evidence type="ECO:0000313" key="12">
    <source>
        <dbReference type="EMBL" id="CDW20087.1"/>
    </source>
</evidence>